<gene>
    <name evidence="1" type="ORF">SAMN02982929_07173</name>
    <name evidence="2" type="ORF">SAMN05216506_103196</name>
</gene>
<name>A0A1H6ENZ4_9PSEU</name>
<evidence type="ECO:0000313" key="4">
    <source>
        <dbReference type="Proteomes" id="UP000236729"/>
    </source>
</evidence>
<reference evidence="3 4" key="2">
    <citation type="submission" date="2016-10" db="EMBL/GenBank/DDBJ databases">
        <authorList>
            <person name="Varghese N."/>
            <person name="Submissions S."/>
        </authorList>
    </citation>
    <scope>NUCLEOTIDE SEQUENCE [LARGE SCALE GENOMIC DNA]</scope>
    <source>
        <strain evidence="4">ATCC 20501</strain>
        <strain evidence="2 3">CGMCC 4.3529</strain>
    </source>
</reference>
<evidence type="ECO:0000313" key="3">
    <source>
        <dbReference type="Proteomes" id="UP000199690"/>
    </source>
</evidence>
<dbReference type="Proteomes" id="UP000199690">
    <property type="component" value="Unassembled WGS sequence"/>
</dbReference>
<dbReference type="EMBL" id="FOME01000003">
    <property type="protein sequence ID" value="SFD24109.1"/>
    <property type="molecule type" value="Genomic_DNA"/>
</dbReference>
<dbReference type="SMR" id="A0A1H6ENZ4"/>
<accession>A0A1H6ENZ4</accession>
<dbReference type="AlphaFoldDB" id="A0A1H6ENZ4"/>
<dbReference type="Proteomes" id="UP000236729">
    <property type="component" value="Unassembled WGS sequence"/>
</dbReference>
<proteinExistence type="predicted"/>
<dbReference type="EMBL" id="FNVB01000021">
    <property type="protein sequence ID" value="SEG98655.1"/>
    <property type="molecule type" value="Genomic_DNA"/>
</dbReference>
<accession>A0A1I1QPY2</accession>
<keyword evidence="3" id="KW-1185">Reference proteome</keyword>
<evidence type="ECO:0000313" key="2">
    <source>
        <dbReference type="EMBL" id="SFD24109.1"/>
    </source>
</evidence>
<sequence>MADLDARILAYLDARIRARIDWLCGPGDKSAAALRAVLDQSTKWDRYAQLARGDGDNRRAVAYEQAAYDAREAIARELGVPS</sequence>
<dbReference type="RefSeq" id="WP_093350641.1">
    <property type="nucleotide sequence ID" value="NZ_FNVB01000021.1"/>
</dbReference>
<evidence type="ECO:0000313" key="1">
    <source>
        <dbReference type="EMBL" id="SEG98655.1"/>
    </source>
</evidence>
<reference evidence="1" key="1">
    <citation type="submission" date="2016-10" db="EMBL/GenBank/DDBJ databases">
        <authorList>
            <person name="de Groot N.N."/>
        </authorList>
    </citation>
    <scope>NUCLEOTIDE SEQUENCE [LARGE SCALE GENOMIC DNA]</scope>
    <source>
        <strain evidence="1">ATCC 20501</strain>
    </source>
</reference>
<organism evidence="1 4">
    <name type="scientific">Saccharopolyspora kobensis</name>
    <dbReference type="NCBI Taxonomy" id="146035"/>
    <lineage>
        <taxon>Bacteria</taxon>
        <taxon>Bacillati</taxon>
        <taxon>Actinomycetota</taxon>
        <taxon>Actinomycetes</taxon>
        <taxon>Pseudonocardiales</taxon>
        <taxon>Pseudonocardiaceae</taxon>
        <taxon>Saccharopolyspora</taxon>
    </lineage>
</organism>
<protein>
    <submittedName>
        <fullName evidence="1">Uncharacterized protein</fullName>
    </submittedName>
</protein>